<dbReference type="SUPFAM" id="SSF53448">
    <property type="entry name" value="Nucleotide-diphospho-sugar transferases"/>
    <property type="match status" value="1"/>
</dbReference>
<gene>
    <name evidence="2" type="ORF">DWW10_23700</name>
</gene>
<organism evidence="2 3">
    <name type="scientific">Bacteroides intestinalis</name>
    <dbReference type="NCBI Taxonomy" id="329854"/>
    <lineage>
        <taxon>Bacteria</taxon>
        <taxon>Pseudomonadati</taxon>
        <taxon>Bacteroidota</taxon>
        <taxon>Bacteroidia</taxon>
        <taxon>Bacteroidales</taxon>
        <taxon>Bacteroidaceae</taxon>
        <taxon>Bacteroides</taxon>
    </lineage>
</organism>
<feature type="domain" description="Glycosyltransferase 2-like" evidence="1">
    <location>
        <begin position="8"/>
        <end position="121"/>
    </location>
</feature>
<dbReference type="PANTHER" id="PTHR22916:SF3">
    <property type="entry name" value="UDP-GLCNAC:BETAGAL BETA-1,3-N-ACETYLGLUCOSAMINYLTRANSFERASE-LIKE PROTEIN 1"/>
    <property type="match status" value="1"/>
</dbReference>
<evidence type="ECO:0000259" key="1">
    <source>
        <dbReference type="Pfam" id="PF00535"/>
    </source>
</evidence>
<dbReference type="InterPro" id="IPR001173">
    <property type="entry name" value="Glyco_trans_2-like"/>
</dbReference>
<dbReference type="EMBL" id="QRZF01000028">
    <property type="protein sequence ID" value="RGV47735.1"/>
    <property type="molecule type" value="Genomic_DNA"/>
</dbReference>
<comment type="caution">
    <text evidence="2">The sequence shown here is derived from an EMBL/GenBank/DDBJ whole genome shotgun (WGS) entry which is preliminary data.</text>
</comment>
<protein>
    <submittedName>
        <fullName evidence="2">Glycosyltransferase</fullName>
    </submittedName>
</protein>
<dbReference type="RefSeq" id="WP_118422318.1">
    <property type="nucleotide sequence ID" value="NZ_QRZF01000028.1"/>
</dbReference>
<evidence type="ECO:0000313" key="2">
    <source>
        <dbReference type="EMBL" id="RGV47735.1"/>
    </source>
</evidence>
<dbReference type="GO" id="GO:0016758">
    <property type="term" value="F:hexosyltransferase activity"/>
    <property type="evidence" value="ECO:0007669"/>
    <property type="project" value="UniProtKB-ARBA"/>
</dbReference>
<dbReference type="PANTHER" id="PTHR22916">
    <property type="entry name" value="GLYCOSYLTRANSFERASE"/>
    <property type="match status" value="1"/>
</dbReference>
<name>A0A412XRE5_9BACE</name>
<reference evidence="2 3" key="1">
    <citation type="submission" date="2018-08" db="EMBL/GenBank/DDBJ databases">
        <title>A genome reference for cultivated species of the human gut microbiota.</title>
        <authorList>
            <person name="Zou Y."/>
            <person name="Xue W."/>
            <person name="Luo G."/>
        </authorList>
    </citation>
    <scope>NUCLEOTIDE SEQUENCE [LARGE SCALE GENOMIC DNA]</scope>
    <source>
        <strain evidence="2 3">AF14-32</strain>
    </source>
</reference>
<evidence type="ECO:0000313" key="3">
    <source>
        <dbReference type="Proteomes" id="UP000283850"/>
    </source>
</evidence>
<dbReference type="AlphaFoldDB" id="A0A412XRE5"/>
<dbReference type="Gene3D" id="3.90.550.10">
    <property type="entry name" value="Spore Coat Polysaccharide Biosynthesis Protein SpsA, Chain A"/>
    <property type="match status" value="1"/>
</dbReference>
<accession>A0A412XRE5</accession>
<sequence length="286" mass="32944">MKKSKDLSIVLGSKNRKGLIKATIDSIRNNGFDGTLEIIVVDGGSTDGTCDWLAKQTDVFTIVQPNYSIVAEDGVKKRAHSWGEFMNIGFKYAHSDYICMVSDDLILAPGCLQKGYDEIKSRIEDGEKIGGGAFFFREYPRHDYYRVIMLAENNVHINHGIYYRPAMADVNWLDETNYSFYCADGDFTMRLNRAGWKTIALKECFAAHLVHAPKSKKSIPQWQLRDMETYHKMYPGKVTDSVLKHERLPNINTREFWKYAFKNIILGYMLKYVDKYERVGGMLKRL</sequence>
<dbReference type="Proteomes" id="UP000283850">
    <property type="component" value="Unassembled WGS sequence"/>
</dbReference>
<proteinExistence type="predicted"/>
<dbReference type="InterPro" id="IPR029044">
    <property type="entry name" value="Nucleotide-diphossugar_trans"/>
</dbReference>
<keyword evidence="2" id="KW-0808">Transferase</keyword>
<dbReference type="Pfam" id="PF00535">
    <property type="entry name" value="Glycos_transf_2"/>
    <property type="match status" value="1"/>
</dbReference>